<evidence type="ECO:0000313" key="2">
    <source>
        <dbReference type="EMBL" id="RCW93919.1"/>
    </source>
</evidence>
<reference evidence="2 3" key="1">
    <citation type="submission" date="2018-07" db="EMBL/GenBank/DDBJ databases">
        <title>Genomic Encyclopedia of Type Strains, Phase III (KMG-III): the genomes of soil and plant-associated and newly described type strains.</title>
        <authorList>
            <person name="Whitman W."/>
        </authorList>
    </citation>
    <scope>NUCLEOTIDE SEQUENCE [LARGE SCALE GENOMIC DNA]</scope>
    <source>
        <strain evidence="2 3">CECT 7958</strain>
    </source>
</reference>
<feature type="transmembrane region" description="Helical" evidence="1">
    <location>
        <begin position="129"/>
        <end position="155"/>
    </location>
</feature>
<protein>
    <submittedName>
        <fullName evidence="2">Lysylphosphatidylglycerol synthase-like protein</fullName>
    </submittedName>
</protein>
<name>A0A368ZJG5_9FLAO</name>
<feature type="transmembrane region" description="Helical" evidence="1">
    <location>
        <begin position="167"/>
        <end position="185"/>
    </location>
</feature>
<keyword evidence="1" id="KW-0472">Membrane</keyword>
<evidence type="ECO:0000313" key="3">
    <source>
        <dbReference type="Proteomes" id="UP000253436"/>
    </source>
</evidence>
<keyword evidence="1" id="KW-0812">Transmembrane</keyword>
<dbReference type="OrthoDB" id="1121314at2"/>
<feature type="transmembrane region" description="Helical" evidence="1">
    <location>
        <begin position="215"/>
        <end position="234"/>
    </location>
</feature>
<feature type="transmembrane region" description="Helical" evidence="1">
    <location>
        <begin position="254"/>
        <end position="282"/>
    </location>
</feature>
<evidence type="ECO:0000256" key="1">
    <source>
        <dbReference type="SAM" id="Phobius"/>
    </source>
</evidence>
<comment type="caution">
    <text evidence="2">The sequence shown here is derived from an EMBL/GenBank/DDBJ whole genome shotgun (WGS) entry which is preliminary data.</text>
</comment>
<accession>A0A368ZJG5</accession>
<proteinExistence type="predicted"/>
<dbReference type="AlphaFoldDB" id="A0A368ZJG5"/>
<dbReference type="Proteomes" id="UP000253436">
    <property type="component" value="Unassembled WGS sequence"/>
</dbReference>
<feature type="transmembrane region" description="Helical" evidence="1">
    <location>
        <begin position="51"/>
        <end position="72"/>
    </location>
</feature>
<dbReference type="EMBL" id="QPJO01000001">
    <property type="protein sequence ID" value="RCW93919.1"/>
    <property type="molecule type" value="Genomic_DNA"/>
</dbReference>
<dbReference type="RefSeq" id="WP_114308405.1">
    <property type="nucleotide sequence ID" value="NZ_QPJO01000001.1"/>
</dbReference>
<gene>
    <name evidence="2" type="ORF">DFQ08_101719</name>
</gene>
<feature type="transmembrane region" description="Helical" evidence="1">
    <location>
        <begin position="12"/>
        <end position="31"/>
    </location>
</feature>
<organism evidence="2 3">
    <name type="scientific">Winogradskyella arenosi</name>
    <dbReference type="NCBI Taxonomy" id="533325"/>
    <lineage>
        <taxon>Bacteria</taxon>
        <taxon>Pseudomonadati</taxon>
        <taxon>Bacteroidota</taxon>
        <taxon>Flavobacteriia</taxon>
        <taxon>Flavobacteriales</taxon>
        <taxon>Flavobacteriaceae</taxon>
        <taxon>Winogradskyella</taxon>
    </lineage>
</organism>
<keyword evidence="3" id="KW-1185">Reference proteome</keyword>
<sequence length="324" mass="37097">MNLNKHYKTKHLLVVLLKLSIVGLVFYFIALKLTENSKFQWNEFMAFLNENAVFSFKIIGFLILLSILNWFFEILKWKNLVNTLSPITLKMATAQSLGALTTSLITPNRIGDYGAKALFYPKDLRKKIVLLNLLGNLAQMGVTTVLGFIGLLCFIQHYTLTLNYSKILFYSFVLLACGVTVWGLTQSKRFKIKGFSMRTVFDFFKSIERHRLLKTLLYALMRYLIFSFQFYVLLQIFNTTIPYTEAMIGITSLYLLASIIPAISIFDVVIKGSLAVFLFGFLDVNELTILAITTLMWLFNFVGPSILGSYFVLTFKTPQLIKQC</sequence>
<keyword evidence="1" id="KW-1133">Transmembrane helix</keyword>